<dbReference type="Proteomes" id="UP001597497">
    <property type="component" value="Unassembled WGS sequence"/>
</dbReference>
<organism evidence="1 2">
    <name type="scientific">Marinicrinis sediminis</name>
    <dbReference type="NCBI Taxonomy" id="1652465"/>
    <lineage>
        <taxon>Bacteria</taxon>
        <taxon>Bacillati</taxon>
        <taxon>Bacillota</taxon>
        <taxon>Bacilli</taxon>
        <taxon>Bacillales</taxon>
        <taxon>Paenibacillaceae</taxon>
    </lineage>
</organism>
<name>A0ABW5RD96_9BACL</name>
<protein>
    <submittedName>
        <fullName evidence="1">Uncharacterized protein</fullName>
    </submittedName>
</protein>
<proteinExistence type="predicted"/>
<keyword evidence="2" id="KW-1185">Reference proteome</keyword>
<dbReference type="EMBL" id="JBHUMM010000043">
    <property type="protein sequence ID" value="MFD2673045.1"/>
    <property type="molecule type" value="Genomic_DNA"/>
</dbReference>
<accession>A0ABW5RD96</accession>
<reference evidence="2" key="1">
    <citation type="journal article" date="2019" name="Int. J. Syst. Evol. Microbiol.">
        <title>The Global Catalogue of Microorganisms (GCM) 10K type strain sequencing project: providing services to taxonomists for standard genome sequencing and annotation.</title>
        <authorList>
            <consortium name="The Broad Institute Genomics Platform"/>
            <consortium name="The Broad Institute Genome Sequencing Center for Infectious Disease"/>
            <person name="Wu L."/>
            <person name="Ma J."/>
        </authorList>
    </citation>
    <scope>NUCLEOTIDE SEQUENCE [LARGE SCALE GENOMIC DNA]</scope>
    <source>
        <strain evidence="2">KCTC 33676</strain>
    </source>
</reference>
<sequence length="57" mass="7003">MAHQTLERKNELLRKEISQYLIQENQHGLNEHDQQMKQRMLKEFHANQYSLRNTHSQ</sequence>
<evidence type="ECO:0000313" key="1">
    <source>
        <dbReference type="EMBL" id="MFD2673045.1"/>
    </source>
</evidence>
<dbReference type="RefSeq" id="WP_379930601.1">
    <property type="nucleotide sequence ID" value="NZ_JBHUMM010000043.1"/>
</dbReference>
<gene>
    <name evidence="1" type="ORF">ACFSUC_15855</name>
</gene>
<comment type="caution">
    <text evidence="1">The sequence shown here is derived from an EMBL/GenBank/DDBJ whole genome shotgun (WGS) entry which is preliminary data.</text>
</comment>
<evidence type="ECO:0000313" key="2">
    <source>
        <dbReference type="Proteomes" id="UP001597497"/>
    </source>
</evidence>